<dbReference type="PANTHER" id="PTHR46022:SF1">
    <property type="entry name" value="PROTEIN PATCHED"/>
    <property type="match status" value="1"/>
</dbReference>
<dbReference type="VEuPathDB" id="VectorBase:GAUT022696"/>
<dbReference type="GO" id="GO:0097108">
    <property type="term" value="F:hedgehog family protein binding"/>
    <property type="evidence" value="ECO:0007669"/>
    <property type="project" value="TreeGrafter"/>
</dbReference>
<evidence type="ECO:0000256" key="1">
    <source>
        <dbReference type="ARBA" id="ARBA00004141"/>
    </source>
</evidence>
<dbReference type="GO" id="GO:0005119">
    <property type="term" value="F:smoothened binding"/>
    <property type="evidence" value="ECO:0007669"/>
    <property type="project" value="TreeGrafter"/>
</dbReference>
<comment type="similarity">
    <text evidence="2">Belongs to the patched family.</text>
</comment>
<dbReference type="GO" id="GO:0045879">
    <property type="term" value="P:negative regulation of smoothened signaling pathway"/>
    <property type="evidence" value="ECO:0007669"/>
    <property type="project" value="TreeGrafter"/>
</dbReference>
<dbReference type="GO" id="GO:0005886">
    <property type="term" value="C:plasma membrane"/>
    <property type="evidence" value="ECO:0007669"/>
    <property type="project" value="TreeGrafter"/>
</dbReference>
<protein>
    <recommendedName>
        <fullName evidence="10">SSD domain-containing protein</fullName>
    </recommendedName>
</protein>
<name>A0A1A9V1D5_GLOAU</name>
<feature type="transmembrane region" description="Helical" evidence="7">
    <location>
        <begin position="263"/>
        <end position="296"/>
    </location>
</feature>
<accession>A0A1A9V1D5</accession>
<evidence type="ECO:0000256" key="3">
    <source>
        <dbReference type="ARBA" id="ARBA00022692"/>
    </source>
</evidence>
<comment type="subcellular location">
    <subcellularLocation>
        <location evidence="1">Membrane</location>
        <topology evidence="1">Multi-pass membrane protein</topology>
    </subcellularLocation>
</comment>
<evidence type="ECO:0000256" key="4">
    <source>
        <dbReference type="ARBA" id="ARBA00022989"/>
    </source>
</evidence>
<proteinExistence type="inferred from homology"/>
<evidence type="ECO:0000313" key="9">
    <source>
        <dbReference type="Proteomes" id="UP000078200"/>
    </source>
</evidence>
<evidence type="ECO:0000256" key="5">
    <source>
        <dbReference type="ARBA" id="ARBA00023136"/>
    </source>
</evidence>
<evidence type="ECO:0000256" key="7">
    <source>
        <dbReference type="SAM" id="Phobius"/>
    </source>
</evidence>
<reference evidence="8" key="1">
    <citation type="submission" date="2020-05" db="UniProtKB">
        <authorList>
            <consortium name="EnsemblMetazoa"/>
        </authorList>
    </citation>
    <scope>IDENTIFICATION</scope>
    <source>
        <strain evidence="8">TTRI</strain>
    </source>
</reference>
<dbReference type="STRING" id="7395.A0A1A9V1D5"/>
<keyword evidence="3 7" id="KW-0812">Transmembrane</keyword>
<sequence>MAPNESVAKGLTILISYRFNFNGTYIIKQFSNATHSPRNVPRVVGARSWPRSLGGSWEEELADVLTQTTNYLIILDDVKIKRQTIKKSLTRLSKPEATSYTNLRPYIWWAQKLNLTRAVEKMTVKMARKRPSGTPIEVPEELQSVTPLQAEIEIDMEIDIDLMNIADVLDITAASMQTTKLHPEPRQYYHEPTEYDLKISKSLPLVYAQMPFYLHGLTDTSEIKSSISHIRDLSVRFEARGYQIISQVSIPFIFWEQYLRSSLALILCCCILAAFMLVSILLFSVWAALLVVVNVVASLAQVFGAITLLGIKFLPAVILILSVGMVV</sequence>
<feature type="transmembrane region" description="Helical" evidence="7">
    <location>
        <begin position="302"/>
        <end position="326"/>
    </location>
</feature>
<dbReference type="EnsemblMetazoa" id="GAUT022696-RA">
    <property type="protein sequence ID" value="GAUT022696-PA"/>
    <property type="gene ID" value="GAUT022696"/>
</dbReference>
<keyword evidence="9" id="KW-1185">Reference proteome</keyword>
<evidence type="ECO:0000313" key="8">
    <source>
        <dbReference type="EnsemblMetazoa" id="GAUT022696-PA"/>
    </source>
</evidence>
<dbReference type="SUPFAM" id="SSF82866">
    <property type="entry name" value="Multidrug efflux transporter AcrB transmembrane domain"/>
    <property type="match status" value="1"/>
</dbReference>
<dbReference type="GO" id="GO:0008158">
    <property type="term" value="F:hedgehog receptor activity"/>
    <property type="evidence" value="ECO:0007669"/>
    <property type="project" value="TreeGrafter"/>
</dbReference>
<dbReference type="AlphaFoldDB" id="A0A1A9V1D5"/>
<evidence type="ECO:0008006" key="10">
    <source>
        <dbReference type="Google" id="ProtNLM"/>
    </source>
</evidence>
<dbReference type="Proteomes" id="UP000078200">
    <property type="component" value="Unassembled WGS sequence"/>
</dbReference>
<keyword evidence="6" id="KW-0325">Glycoprotein</keyword>
<keyword evidence="5 7" id="KW-0472">Membrane</keyword>
<evidence type="ECO:0000256" key="6">
    <source>
        <dbReference type="ARBA" id="ARBA00023180"/>
    </source>
</evidence>
<evidence type="ECO:0000256" key="2">
    <source>
        <dbReference type="ARBA" id="ARBA00005585"/>
    </source>
</evidence>
<keyword evidence="4 7" id="KW-1133">Transmembrane helix</keyword>
<dbReference type="PANTHER" id="PTHR46022">
    <property type="entry name" value="PROTEIN PATCHED"/>
    <property type="match status" value="1"/>
</dbReference>
<organism evidence="8 9">
    <name type="scientific">Glossina austeni</name>
    <name type="common">Savannah tsetse fly</name>
    <dbReference type="NCBI Taxonomy" id="7395"/>
    <lineage>
        <taxon>Eukaryota</taxon>
        <taxon>Metazoa</taxon>
        <taxon>Ecdysozoa</taxon>
        <taxon>Arthropoda</taxon>
        <taxon>Hexapoda</taxon>
        <taxon>Insecta</taxon>
        <taxon>Pterygota</taxon>
        <taxon>Neoptera</taxon>
        <taxon>Endopterygota</taxon>
        <taxon>Diptera</taxon>
        <taxon>Brachycera</taxon>
        <taxon>Muscomorpha</taxon>
        <taxon>Hippoboscoidea</taxon>
        <taxon>Glossinidae</taxon>
        <taxon>Glossina</taxon>
    </lineage>
</organism>